<dbReference type="InterPro" id="IPR002524">
    <property type="entry name" value="Cation_efflux"/>
</dbReference>
<feature type="domain" description="Cation efflux protein transmembrane" evidence="10">
    <location>
        <begin position="25"/>
        <end position="215"/>
    </location>
</feature>
<dbReference type="InterPro" id="IPR036837">
    <property type="entry name" value="Cation_efflux_CTD_sf"/>
</dbReference>
<evidence type="ECO:0000256" key="3">
    <source>
        <dbReference type="ARBA" id="ARBA00022448"/>
    </source>
</evidence>
<dbReference type="InterPro" id="IPR050681">
    <property type="entry name" value="CDF/SLC30A"/>
</dbReference>
<dbReference type="PANTHER" id="PTHR11562">
    <property type="entry name" value="CATION EFFLUX PROTEIN/ ZINC TRANSPORTER"/>
    <property type="match status" value="1"/>
</dbReference>
<keyword evidence="6 9" id="KW-1133">Transmembrane helix</keyword>
<evidence type="ECO:0000256" key="2">
    <source>
        <dbReference type="ARBA" id="ARBA00008873"/>
    </source>
</evidence>
<feature type="transmembrane region" description="Helical" evidence="9">
    <location>
        <begin position="24"/>
        <end position="44"/>
    </location>
</feature>
<dbReference type="InterPro" id="IPR027469">
    <property type="entry name" value="Cation_efflux_TMD_sf"/>
</dbReference>
<feature type="transmembrane region" description="Helical" evidence="9">
    <location>
        <begin position="158"/>
        <end position="180"/>
    </location>
</feature>
<feature type="transmembrane region" description="Helical" evidence="9">
    <location>
        <begin position="91"/>
        <end position="110"/>
    </location>
</feature>
<feature type="transmembrane region" description="Helical" evidence="9">
    <location>
        <begin position="186"/>
        <end position="205"/>
    </location>
</feature>
<accession>A0A2R8B2A0</accession>
<keyword evidence="5" id="KW-0864">Zinc transport</keyword>
<sequence>MPHDHGHGSHRHHHVVPEAGDRKVALAIAVNLLLTVAQIVGGLISGSVALIADAVHNLSDAVSLIIAFVARRIARRPADGGMSFGYGRAELVAALVNYTTLVVISVWLGYEGTVRLLDPPEVAGGIVIVLAALALAIDLVTAALTWRLSKESANIRAAFLHNLADAATSVAVIIGGVLIWVWDWRLADPLITLGIAGWILWQALVEAGPVIRILMLGAPPEMEADELRRAMEGEAGVEEVHHLHLWQMDERRTSVEAHLVLADGADFAEVVHRVKRVLTDRFGVSHSTLEPECRTAGCADAARSGSTGR</sequence>
<dbReference type="SUPFAM" id="SSF160240">
    <property type="entry name" value="Cation efflux protein cytoplasmic domain-like"/>
    <property type="match status" value="1"/>
</dbReference>
<gene>
    <name evidence="12" type="primary">czcD</name>
    <name evidence="12" type="ORF">DEA8626_00181</name>
</gene>
<evidence type="ECO:0000256" key="9">
    <source>
        <dbReference type="SAM" id="Phobius"/>
    </source>
</evidence>
<dbReference type="RefSeq" id="WP_108851194.1">
    <property type="nucleotide sequence ID" value="NZ_OMOQ01000001.1"/>
</dbReference>
<keyword evidence="3" id="KW-0813">Transport</keyword>
<dbReference type="Pfam" id="PF01545">
    <property type="entry name" value="Cation_efflux"/>
    <property type="match status" value="1"/>
</dbReference>
<dbReference type="Proteomes" id="UP000244924">
    <property type="component" value="Unassembled WGS sequence"/>
</dbReference>
<evidence type="ECO:0000256" key="4">
    <source>
        <dbReference type="ARBA" id="ARBA00022692"/>
    </source>
</evidence>
<proteinExistence type="inferred from homology"/>
<dbReference type="EMBL" id="OMOQ01000001">
    <property type="protein sequence ID" value="SPH16670.1"/>
    <property type="molecule type" value="Genomic_DNA"/>
</dbReference>
<dbReference type="Pfam" id="PF16916">
    <property type="entry name" value="ZT_dimer"/>
    <property type="match status" value="1"/>
</dbReference>
<keyword evidence="4 9" id="KW-0812">Transmembrane</keyword>
<dbReference type="Gene3D" id="1.20.1510.10">
    <property type="entry name" value="Cation efflux protein transmembrane domain"/>
    <property type="match status" value="1"/>
</dbReference>
<dbReference type="SUPFAM" id="SSF161111">
    <property type="entry name" value="Cation efflux protein transmembrane domain-like"/>
    <property type="match status" value="1"/>
</dbReference>
<keyword evidence="8 9" id="KW-0472">Membrane</keyword>
<dbReference type="OrthoDB" id="9809646at2"/>
<evidence type="ECO:0000256" key="7">
    <source>
        <dbReference type="ARBA" id="ARBA00023065"/>
    </source>
</evidence>
<keyword evidence="13" id="KW-1185">Reference proteome</keyword>
<evidence type="ECO:0000256" key="5">
    <source>
        <dbReference type="ARBA" id="ARBA00022906"/>
    </source>
</evidence>
<dbReference type="GO" id="GO:0005385">
    <property type="term" value="F:zinc ion transmembrane transporter activity"/>
    <property type="evidence" value="ECO:0007669"/>
    <property type="project" value="TreeGrafter"/>
</dbReference>
<name>A0A2R8B2A0_9RHOB</name>
<evidence type="ECO:0000259" key="11">
    <source>
        <dbReference type="Pfam" id="PF16916"/>
    </source>
</evidence>
<reference evidence="12 13" key="1">
    <citation type="submission" date="2018-03" db="EMBL/GenBank/DDBJ databases">
        <authorList>
            <person name="Keele B.F."/>
        </authorList>
    </citation>
    <scope>NUCLEOTIDE SEQUENCE [LARGE SCALE GENOMIC DNA]</scope>
    <source>
        <strain evidence="12 13">CECT 8626</strain>
    </source>
</reference>
<evidence type="ECO:0000313" key="12">
    <source>
        <dbReference type="EMBL" id="SPH16670.1"/>
    </source>
</evidence>
<feature type="transmembrane region" description="Helical" evidence="9">
    <location>
        <begin position="122"/>
        <end position="146"/>
    </location>
</feature>
<evidence type="ECO:0000259" key="10">
    <source>
        <dbReference type="Pfam" id="PF01545"/>
    </source>
</evidence>
<protein>
    <submittedName>
        <fullName evidence="12">Cadmium, cobalt and zinc/H(+)-K(+) antiporter</fullName>
    </submittedName>
</protein>
<dbReference type="InterPro" id="IPR027470">
    <property type="entry name" value="Cation_efflux_CTD"/>
</dbReference>
<comment type="similarity">
    <text evidence="2">Belongs to the cation diffusion facilitator (CDF) transporter (TC 2.A.4) family. SLC30A subfamily.</text>
</comment>
<feature type="domain" description="Cation efflux protein cytoplasmic" evidence="11">
    <location>
        <begin position="219"/>
        <end position="289"/>
    </location>
</feature>
<evidence type="ECO:0000256" key="1">
    <source>
        <dbReference type="ARBA" id="ARBA00004141"/>
    </source>
</evidence>
<evidence type="ECO:0000313" key="13">
    <source>
        <dbReference type="Proteomes" id="UP000244924"/>
    </source>
</evidence>
<dbReference type="PANTHER" id="PTHR11562:SF17">
    <property type="entry name" value="RE54080P-RELATED"/>
    <property type="match status" value="1"/>
</dbReference>
<keyword evidence="5" id="KW-0862">Zinc</keyword>
<organism evidence="12 13">
    <name type="scientific">Albidovulum aquaemixtae</name>
    <dbReference type="NCBI Taxonomy" id="1542388"/>
    <lineage>
        <taxon>Bacteria</taxon>
        <taxon>Pseudomonadati</taxon>
        <taxon>Pseudomonadota</taxon>
        <taxon>Alphaproteobacteria</taxon>
        <taxon>Rhodobacterales</taxon>
        <taxon>Paracoccaceae</taxon>
        <taxon>Albidovulum</taxon>
    </lineage>
</organism>
<dbReference type="AlphaFoldDB" id="A0A2R8B2A0"/>
<dbReference type="GO" id="GO:0005886">
    <property type="term" value="C:plasma membrane"/>
    <property type="evidence" value="ECO:0007669"/>
    <property type="project" value="TreeGrafter"/>
</dbReference>
<keyword evidence="7" id="KW-0406">Ion transport</keyword>
<evidence type="ECO:0000256" key="6">
    <source>
        <dbReference type="ARBA" id="ARBA00022989"/>
    </source>
</evidence>
<evidence type="ECO:0000256" key="8">
    <source>
        <dbReference type="ARBA" id="ARBA00023136"/>
    </source>
</evidence>
<comment type="subcellular location">
    <subcellularLocation>
        <location evidence="1">Membrane</location>
        <topology evidence="1">Multi-pass membrane protein</topology>
    </subcellularLocation>
</comment>
<dbReference type="InterPro" id="IPR058533">
    <property type="entry name" value="Cation_efflux_TM"/>
</dbReference>
<dbReference type="NCBIfam" id="TIGR01297">
    <property type="entry name" value="CDF"/>
    <property type="match status" value="1"/>
</dbReference>